<proteinExistence type="predicted"/>
<dbReference type="VEuPathDB" id="VectorBase:HLOH_065006"/>
<dbReference type="InterPro" id="IPR057251">
    <property type="entry name" value="FP_C"/>
</dbReference>
<sequence>MANLEIHGLPLDKKEDLKQTLCRLAVKLEIADFSLEEVVAVHRLQGKGGSTPTVLVRFVSVACKEKWFDARDKLRELHHADRLPKLFFNENLTKQNRDLFWQARTAAKAKGYEFTWAKTGKIFVKKNESSSRIRIGTLADLDKII</sequence>
<dbReference type="Proteomes" id="UP000821853">
    <property type="component" value="Unassembled WGS sequence"/>
</dbReference>
<reference evidence="2 3" key="1">
    <citation type="journal article" date="2020" name="Cell">
        <title>Large-Scale Comparative Analyses of Tick Genomes Elucidate Their Genetic Diversity and Vector Capacities.</title>
        <authorList>
            <consortium name="Tick Genome and Microbiome Consortium (TIGMIC)"/>
            <person name="Jia N."/>
            <person name="Wang J."/>
            <person name="Shi W."/>
            <person name="Du L."/>
            <person name="Sun Y."/>
            <person name="Zhan W."/>
            <person name="Jiang J.F."/>
            <person name="Wang Q."/>
            <person name="Zhang B."/>
            <person name="Ji P."/>
            <person name="Bell-Sakyi L."/>
            <person name="Cui X.M."/>
            <person name="Yuan T.T."/>
            <person name="Jiang B.G."/>
            <person name="Yang W.F."/>
            <person name="Lam T.T."/>
            <person name="Chang Q.C."/>
            <person name="Ding S.J."/>
            <person name="Wang X.J."/>
            <person name="Zhu J.G."/>
            <person name="Ruan X.D."/>
            <person name="Zhao L."/>
            <person name="Wei J.T."/>
            <person name="Ye R.Z."/>
            <person name="Que T.C."/>
            <person name="Du C.H."/>
            <person name="Zhou Y.H."/>
            <person name="Cheng J.X."/>
            <person name="Dai P.F."/>
            <person name="Guo W.B."/>
            <person name="Han X.H."/>
            <person name="Huang E.J."/>
            <person name="Li L.F."/>
            <person name="Wei W."/>
            <person name="Gao Y.C."/>
            <person name="Liu J.Z."/>
            <person name="Shao H.Z."/>
            <person name="Wang X."/>
            <person name="Wang C.C."/>
            <person name="Yang T.C."/>
            <person name="Huo Q.B."/>
            <person name="Li W."/>
            <person name="Chen H.Y."/>
            <person name="Chen S.E."/>
            <person name="Zhou L.G."/>
            <person name="Ni X.B."/>
            <person name="Tian J.H."/>
            <person name="Sheng Y."/>
            <person name="Liu T."/>
            <person name="Pan Y.S."/>
            <person name="Xia L.Y."/>
            <person name="Li J."/>
            <person name="Zhao F."/>
            <person name="Cao W.C."/>
        </authorList>
    </citation>
    <scope>NUCLEOTIDE SEQUENCE [LARGE SCALE GENOMIC DNA]</scope>
    <source>
        <strain evidence="2">HaeL-2018</strain>
    </source>
</reference>
<evidence type="ECO:0000313" key="3">
    <source>
        <dbReference type="Proteomes" id="UP000821853"/>
    </source>
</evidence>
<gene>
    <name evidence="2" type="ORF">HPB48_025792</name>
</gene>
<organism evidence="2 3">
    <name type="scientific">Haemaphysalis longicornis</name>
    <name type="common">Bush tick</name>
    <dbReference type="NCBI Taxonomy" id="44386"/>
    <lineage>
        <taxon>Eukaryota</taxon>
        <taxon>Metazoa</taxon>
        <taxon>Ecdysozoa</taxon>
        <taxon>Arthropoda</taxon>
        <taxon>Chelicerata</taxon>
        <taxon>Arachnida</taxon>
        <taxon>Acari</taxon>
        <taxon>Parasitiformes</taxon>
        <taxon>Ixodida</taxon>
        <taxon>Ixodoidea</taxon>
        <taxon>Ixodidae</taxon>
        <taxon>Haemaphysalinae</taxon>
        <taxon>Haemaphysalis</taxon>
    </lineage>
</organism>
<name>A0A9J6H9C3_HAELO</name>
<dbReference type="EMBL" id="JABSTR010001302">
    <property type="protein sequence ID" value="KAH9383900.1"/>
    <property type="molecule type" value="Genomic_DNA"/>
</dbReference>
<dbReference type="AlphaFoldDB" id="A0A9J6H9C3"/>
<comment type="caution">
    <text evidence="2">The sequence shown here is derived from an EMBL/GenBank/DDBJ whole genome shotgun (WGS) entry which is preliminary data.</text>
</comment>
<keyword evidence="3" id="KW-1185">Reference proteome</keyword>
<evidence type="ECO:0000313" key="2">
    <source>
        <dbReference type="EMBL" id="KAH9383900.1"/>
    </source>
</evidence>
<dbReference type="OrthoDB" id="5960234at2759"/>
<protein>
    <recommendedName>
        <fullName evidence="1">FP protein C-terminal domain-containing protein</fullName>
    </recommendedName>
</protein>
<accession>A0A9J6H9C3</accession>
<dbReference type="OMA" id="DIQICHR"/>
<feature type="domain" description="FP protein C-terminal" evidence="1">
    <location>
        <begin position="93"/>
        <end position="144"/>
    </location>
</feature>
<dbReference type="Pfam" id="PF25298">
    <property type="entry name" value="Baculo_FP_2nd"/>
    <property type="match status" value="1"/>
</dbReference>
<evidence type="ECO:0000259" key="1">
    <source>
        <dbReference type="Pfam" id="PF25298"/>
    </source>
</evidence>